<organism evidence="1">
    <name type="scientific">marine sediment metagenome</name>
    <dbReference type="NCBI Taxonomy" id="412755"/>
    <lineage>
        <taxon>unclassified sequences</taxon>
        <taxon>metagenomes</taxon>
        <taxon>ecological metagenomes</taxon>
    </lineage>
</organism>
<evidence type="ECO:0000313" key="1">
    <source>
        <dbReference type="EMBL" id="KKK87712.1"/>
    </source>
</evidence>
<name>A0A0F8Z1V7_9ZZZZ</name>
<protein>
    <submittedName>
        <fullName evidence="1">Uncharacterized protein</fullName>
    </submittedName>
</protein>
<sequence>MTRKDYVAIAQAFADSVRENDQPRTEGLMRRIANILAEDNTQFDRERFYAACGVVS</sequence>
<gene>
    <name evidence="1" type="ORF">LCGC14_2750490</name>
</gene>
<dbReference type="AlphaFoldDB" id="A0A0F8Z1V7"/>
<proteinExistence type="predicted"/>
<dbReference type="EMBL" id="LAZR01050278">
    <property type="protein sequence ID" value="KKK87712.1"/>
    <property type="molecule type" value="Genomic_DNA"/>
</dbReference>
<comment type="caution">
    <text evidence="1">The sequence shown here is derived from an EMBL/GenBank/DDBJ whole genome shotgun (WGS) entry which is preliminary data.</text>
</comment>
<accession>A0A0F8Z1V7</accession>
<reference evidence="1" key="1">
    <citation type="journal article" date="2015" name="Nature">
        <title>Complex archaea that bridge the gap between prokaryotes and eukaryotes.</title>
        <authorList>
            <person name="Spang A."/>
            <person name="Saw J.H."/>
            <person name="Jorgensen S.L."/>
            <person name="Zaremba-Niedzwiedzka K."/>
            <person name="Martijn J."/>
            <person name="Lind A.E."/>
            <person name="van Eijk R."/>
            <person name="Schleper C."/>
            <person name="Guy L."/>
            <person name="Ettema T.J."/>
        </authorList>
    </citation>
    <scope>NUCLEOTIDE SEQUENCE</scope>
</reference>